<sequence length="100" mass="11749">MRTPEQEEQWQAMRERIAQVISFVDQAGFETLKKDFPICLAECYRKADTILSDPSIAVVDENQELPQNPWYDVTSGHWLGCDLAYRDMVNDNWWKVIPKE</sequence>
<protein>
    <submittedName>
        <fullName evidence="1">Uncharacterized protein</fullName>
    </submittedName>
</protein>
<organism evidence="1">
    <name type="scientific">viral metagenome</name>
    <dbReference type="NCBI Taxonomy" id="1070528"/>
    <lineage>
        <taxon>unclassified sequences</taxon>
        <taxon>metagenomes</taxon>
        <taxon>organismal metagenomes</taxon>
    </lineage>
</organism>
<dbReference type="AlphaFoldDB" id="A0A6M3KXH8"/>
<gene>
    <name evidence="1" type="ORF">MM415B02086_0006</name>
</gene>
<reference evidence="1" key="1">
    <citation type="submission" date="2020-03" db="EMBL/GenBank/DDBJ databases">
        <title>The deep terrestrial virosphere.</title>
        <authorList>
            <person name="Holmfeldt K."/>
            <person name="Nilsson E."/>
            <person name="Simone D."/>
            <person name="Lopez-Fernandez M."/>
            <person name="Wu X."/>
            <person name="de Brujin I."/>
            <person name="Lundin D."/>
            <person name="Andersson A."/>
            <person name="Bertilsson S."/>
            <person name="Dopson M."/>
        </authorList>
    </citation>
    <scope>NUCLEOTIDE SEQUENCE</scope>
    <source>
        <strain evidence="1">MM415B02086</strain>
    </source>
</reference>
<dbReference type="EMBL" id="MT142632">
    <property type="protein sequence ID" value="QJA86382.1"/>
    <property type="molecule type" value="Genomic_DNA"/>
</dbReference>
<evidence type="ECO:0000313" key="1">
    <source>
        <dbReference type="EMBL" id="QJA86382.1"/>
    </source>
</evidence>
<proteinExistence type="predicted"/>
<name>A0A6M3KXH8_9ZZZZ</name>
<accession>A0A6M3KXH8</accession>